<dbReference type="GeneID" id="89926594"/>
<evidence type="ECO:0008006" key="3">
    <source>
        <dbReference type="Google" id="ProtNLM"/>
    </source>
</evidence>
<dbReference type="Proteomes" id="UP001337655">
    <property type="component" value="Unassembled WGS sequence"/>
</dbReference>
<dbReference type="AlphaFoldDB" id="A0AAV9PBF7"/>
<dbReference type="PANTHER" id="PTHR38119">
    <property type="entry name" value="BTB DOMAIN-CONTAINING PROTEIN-RELATED"/>
    <property type="match status" value="1"/>
</dbReference>
<reference evidence="1 2" key="1">
    <citation type="submission" date="2023-08" db="EMBL/GenBank/DDBJ databases">
        <title>Black Yeasts Isolated from many extreme environments.</title>
        <authorList>
            <person name="Coleine C."/>
            <person name="Stajich J.E."/>
            <person name="Selbmann L."/>
        </authorList>
    </citation>
    <scope>NUCLEOTIDE SEQUENCE [LARGE SCALE GENOMIC DNA]</scope>
    <source>
        <strain evidence="1 2">CCFEE 5935</strain>
    </source>
</reference>
<comment type="caution">
    <text evidence="1">The sequence shown here is derived from an EMBL/GenBank/DDBJ whole genome shotgun (WGS) entry which is preliminary data.</text>
</comment>
<name>A0AAV9PBF7_9PEZI</name>
<gene>
    <name evidence="1" type="ORF">LTR77_005251</name>
</gene>
<accession>A0AAV9PBF7</accession>
<protein>
    <recommendedName>
        <fullName evidence="3">BTB domain-containing protein</fullName>
    </recommendedName>
</protein>
<dbReference type="RefSeq" id="XP_064659859.1">
    <property type="nucleotide sequence ID" value="XM_064802498.1"/>
</dbReference>
<evidence type="ECO:0000313" key="2">
    <source>
        <dbReference type="Proteomes" id="UP001337655"/>
    </source>
</evidence>
<organism evidence="1 2">
    <name type="scientific">Saxophila tyrrhenica</name>
    <dbReference type="NCBI Taxonomy" id="1690608"/>
    <lineage>
        <taxon>Eukaryota</taxon>
        <taxon>Fungi</taxon>
        <taxon>Dikarya</taxon>
        <taxon>Ascomycota</taxon>
        <taxon>Pezizomycotina</taxon>
        <taxon>Dothideomycetes</taxon>
        <taxon>Dothideomycetidae</taxon>
        <taxon>Mycosphaerellales</taxon>
        <taxon>Extremaceae</taxon>
        <taxon>Saxophila</taxon>
    </lineage>
</organism>
<dbReference type="EMBL" id="JAVRRT010000007">
    <property type="protein sequence ID" value="KAK5170661.1"/>
    <property type="molecule type" value="Genomic_DNA"/>
</dbReference>
<dbReference type="PANTHER" id="PTHR38119:SF2">
    <property type="entry name" value="TRANSCRIPTION FACTOR DOMAIN-CONTAINING PROTEIN"/>
    <property type="match status" value="1"/>
</dbReference>
<proteinExistence type="predicted"/>
<evidence type="ECO:0000313" key="1">
    <source>
        <dbReference type="EMBL" id="KAK5170661.1"/>
    </source>
</evidence>
<keyword evidence="2" id="KW-1185">Reference proteome</keyword>
<sequence length="410" mass="46145">MAEPDNEFPQYRDGDVHIIINGSRQYILHSQLLRTHSPAMRKLLGGDHGPQLSSKAIKKGITVRYRLELVDKAEGEDEDTDTATEGANLSVKLAPVQMNGEGRPADGRGIRLDLENGLEVDPIHEAYSTVLGALYGRAVSLGAFGNDTLDNMLSMAINVHAVAAELGVVNLITKPIEADLNSHGQLLYRSISDKPGPWLVFALQIRSRLIFREALIHAIGQYHTDNMQFMINKDFFSTPVLNLMTKKYTILLEGLKTAQMKMLSYYPQILHRHLTVGLADRDNIGRGSYSNDIFAWMALNAFRHYIAQNVAADCTHHDKDMGYEFIQMIAKGGEEYMRKPDLQTFYGLFPMTGKGQVVFENHIENTKEHCRSFAQDFMVNTTHLDIKTYPSKHFTCTKVDWEDLKVVGTQ</sequence>